<dbReference type="InterPro" id="IPR021395">
    <property type="entry name" value="DUF3035"/>
</dbReference>
<feature type="region of interest" description="Disordered" evidence="1">
    <location>
        <begin position="73"/>
        <end position="113"/>
    </location>
</feature>
<accession>A0A1X7GFV3</accession>
<keyword evidence="2" id="KW-0732">Signal</keyword>
<dbReference type="EMBL" id="LT840185">
    <property type="protein sequence ID" value="SMF69169.1"/>
    <property type="molecule type" value="Genomic_DNA"/>
</dbReference>
<dbReference type="STRING" id="941907.SAMN06295910_1695"/>
<sequence>MRIAKLATAASAALLLAGCAQGGLFNRGAPDEFAVARNAPLVMPPDYALVPPAPGTSSAASVDTRAEAINALFGGPQQRSATETEMLQAADRDRAAQGARSVAGDPDTNVVDKGAVTQTILQVPEGDGQEARVSTPQ</sequence>
<organism evidence="3 4">
    <name type="scientific">Allosphingosinicella indica</name>
    <dbReference type="NCBI Taxonomy" id="941907"/>
    <lineage>
        <taxon>Bacteria</taxon>
        <taxon>Pseudomonadati</taxon>
        <taxon>Pseudomonadota</taxon>
        <taxon>Alphaproteobacteria</taxon>
        <taxon>Sphingomonadales</taxon>
        <taxon>Sphingomonadaceae</taxon>
        <taxon>Allosphingosinicella</taxon>
    </lineage>
</organism>
<dbReference type="Proteomes" id="UP000192934">
    <property type="component" value="Chromosome I"/>
</dbReference>
<protein>
    <submittedName>
        <fullName evidence="3">Beta-barrel assembly machine subunit BamF</fullName>
    </submittedName>
</protein>
<reference evidence="4" key="1">
    <citation type="submission" date="2017-04" db="EMBL/GenBank/DDBJ databases">
        <authorList>
            <person name="Varghese N."/>
            <person name="Submissions S."/>
        </authorList>
    </citation>
    <scope>NUCLEOTIDE SEQUENCE [LARGE SCALE GENOMIC DNA]</scope>
    <source>
        <strain evidence="4">Dd16</strain>
    </source>
</reference>
<evidence type="ECO:0000256" key="2">
    <source>
        <dbReference type="SAM" id="SignalP"/>
    </source>
</evidence>
<dbReference type="OrthoDB" id="8478256at2"/>
<dbReference type="PROSITE" id="PS51257">
    <property type="entry name" value="PROKAR_LIPOPROTEIN"/>
    <property type="match status" value="1"/>
</dbReference>
<feature type="chain" id="PRO_5012349457" evidence="2">
    <location>
        <begin position="23"/>
        <end position="137"/>
    </location>
</feature>
<evidence type="ECO:0000313" key="3">
    <source>
        <dbReference type="EMBL" id="SMF69169.1"/>
    </source>
</evidence>
<evidence type="ECO:0000313" key="4">
    <source>
        <dbReference type="Proteomes" id="UP000192934"/>
    </source>
</evidence>
<evidence type="ECO:0000256" key="1">
    <source>
        <dbReference type="SAM" id="MobiDB-lite"/>
    </source>
</evidence>
<proteinExistence type="predicted"/>
<gene>
    <name evidence="3" type="ORF">SAMN06295910_1695</name>
</gene>
<dbReference type="Pfam" id="PF11233">
    <property type="entry name" value="DUF3035"/>
    <property type="match status" value="1"/>
</dbReference>
<dbReference type="AlphaFoldDB" id="A0A1X7GFV3"/>
<keyword evidence="4" id="KW-1185">Reference proteome</keyword>
<feature type="signal peptide" evidence="2">
    <location>
        <begin position="1"/>
        <end position="22"/>
    </location>
</feature>
<name>A0A1X7GFV3_9SPHN</name>